<keyword evidence="1" id="KW-0812">Transmembrane</keyword>
<dbReference type="InterPro" id="IPR003675">
    <property type="entry name" value="Rce1/LyrA-like_dom"/>
</dbReference>
<dbReference type="AlphaFoldDB" id="X1AUM9"/>
<feature type="domain" description="CAAX prenyl protease 2/Lysostaphin resistance protein A-like" evidence="2">
    <location>
        <begin position="4"/>
        <end position="33"/>
    </location>
</feature>
<evidence type="ECO:0000259" key="2">
    <source>
        <dbReference type="Pfam" id="PF02517"/>
    </source>
</evidence>
<dbReference type="GO" id="GO:0080120">
    <property type="term" value="P:CAAX-box protein maturation"/>
    <property type="evidence" value="ECO:0007669"/>
    <property type="project" value="UniProtKB-ARBA"/>
</dbReference>
<dbReference type="Pfam" id="PF02517">
    <property type="entry name" value="Rce1-like"/>
    <property type="match status" value="1"/>
</dbReference>
<dbReference type="PANTHER" id="PTHR39430">
    <property type="entry name" value="MEMBRANE-ASSOCIATED PROTEASE-RELATED"/>
    <property type="match status" value="1"/>
</dbReference>
<evidence type="ECO:0000313" key="3">
    <source>
        <dbReference type="EMBL" id="GAG86684.1"/>
    </source>
</evidence>
<feature type="transmembrane region" description="Helical" evidence="1">
    <location>
        <begin position="71"/>
        <end position="90"/>
    </location>
</feature>
<dbReference type="GO" id="GO:0004175">
    <property type="term" value="F:endopeptidase activity"/>
    <property type="evidence" value="ECO:0007669"/>
    <property type="project" value="UniProtKB-ARBA"/>
</dbReference>
<gene>
    <name evidence="3" type="ORF">S01H4_34333</name>
</gene>
<dbReference type="PANTHER" id="PTHR39430:SF1">
    <property type="entry name" value="PROTEASE"/>
    <property type="match status" value="1"/>
</dbReference>
<keyword evidence="1" id="KW-1133">Transmembrane helix</keyword>
<dbReference type="EMBL" id="BART01018160">
    <property type="protein sequence ID" value="GAG86684.1"/>
    <property type="molecule type" value="Genomic_DNA"/>
</dbReference>
<protein>
    <recommendedName>
        <fullName evidence="2">CAAX prenyl protease 2/Lysostaphin resistance protein A-like domain-containing protein</fullName>
    </recommendedName>
</protein>
<evidence type="ECO:0000256" key="1">
    <source>
        <dbReference type="SAM" id="Phobius"/>
    </source>
</evidence>
<comment type="caution">
    <text evidence="3">The sequence shown here is derived from an EMBL/GenBank/DDBJ whole genome shotgun (WGS) entry which is preliminary data.</text>
</comment>
<keyword evidence="1" id="KW-0472">Membrane</keyword>
<name>X1AUM9_9ZZZZ</name>
<reference evidence="3" key="1">
    <citation type="journal article" date="2014" name="Front. Microbiol.">
        <title>High frequency of phylogenetically diverse reductive dehalogenase-homologous genes in deep subseafloor sedimentary metagenomes.</title>
        <authorList>
            <person name="Kawai M."/>
            <person name="Futagami T."/>
            <person name="Toyoda A."/>
            <person name="Takaki Y."/>
            <person name="Nishi S."/>
            <person name="Hori S."/>
            <person name="Arai W."/>
            <person name="Tsubouchi T."/>
            <person name="Morono Y."/>
            <person name="Uchiyama I."/>
            <person name="Ito T."/>
            <person name="Fujiyama A."/>
            <person name="Inagaki F."/>
            <person name="Takami H."/>
        </authorList>
    </citation>
    <scope>NUCLEOTIDE SEQUENCE</scope>
    <source>
        <strain evidence="3">Expedition CK06-06</strain>
    </source>
</reference>
<organism evidence="3">
    <name type="scientific">marine sediment metagenome</name>
    <dbReference type="NCBI Taxonomy" id="412755"/>
    <lineage>
        <taxon>unclassified sequences</taxon>
        <taxon>metagenomes</taxon>
        <taxon>ecological metagenomes</taxon>
    </lineage>
</organism>
<sequence length="101" mass="11554">VAGMLVSIMFLVIYKRTGSIWNASIVHFLWNFLFFEEMIDYGISNEPFNKLIEIDLGQNELITGGAFGIDVSMPAIIVYSLILIISWKFIKKTARNNSYIQ</sequence>
<proteinExistence type="predicted"/>
<accession>X1AUM9</accession>
<feature type="non-terminal residue" evidence="3">
    <location>
        <position position="1"/>
    </location>
</feature>